<keyword evidence="2" id="KW-0238">DNA-binding</keyword>
<gene>
    <name evidence="5" type="ORF">E0L93_11860</name>
</gene>
<dbReference type="FunFam" id="1.10.10.10:FF:000079">
    <property type="entry name" value="GntR family transcriptional regulator"/>
    <property type="match status" value="1"/>
</dbReference>
<keyword evidence="3" id="KW-0804">Transcription</keyword>
<protein>
    <submittedName>
        <fullName evidence="5">GntR family transcriptional regulator</fullName>
    </submittedName>
</protein>
<dbReference type="SMART" id="SM00866">
    <property type="entry name" value="UTRA"/>
    <property type="match status" value="1"/>
</dbReference>
<reference evidence="5 6" key="1">
    <citation type="submission" date="2019-03" db="EMBL/GenBank/DDBJ databases">
        <title>Whole genome sequence of a novel Rubrobacter taiwanensis strain, isolated from Yellowstone National Park.</title>
        <authorList>
            <person name="Freed S."/>
            <person name="Ramaley R.F."/>
            <person name="Kyndt J.A."/>
        </authorList>
    </citation>
    <scope>NUCLEOTIDE SEQUENCE [LARGE SCALE GENOMIC DNA]</scope>
    <source>
        <strain evidence="5 6">Yellowstone</strain>
    </source>
</reference>
<feature type="domain" description="HTH gntR-type" evidence="4">
    <location>
        <begin position="11"/>
        <end position="79"/>
    </location>
</feature>
<comment type="caution">
    <text evidence="5">The sequence shown here is derived from an EMBL/GenBank/DDBJ whole genome shotgun (WGS) entry which is preliminary data.</text>
</comment>
<dbReference type="OrthoDB" id="3192286at2"/>
<dbReference type="Pfam" id="PF00392">
    <property type="entry name" value="GntR"/>
    <property type="match status" value="1"/>
</dbReference>
<dbReference type="SUPFAM" id="SSF64288">
    <property type="entry name" value="Chorismate lyase-like"/>
    <property type="match status" value="1"/>
</dbReference>
<sequence length="272" mass="30034">MKHRIDFDSPIPYYYQLKRILAEEIEAGTYRPGDRLPGEHELCRTFGVSRTVVRQALGELEMEGLLQRRKGRGSFVAPKKVSESLFQNLTGLYEDVTARGGTLRSEVRRLERAAAPASVAAELGLEEGDPVIVLDRLRFVDGVPWVVVTTYLPYGLCPQLLEEDMSEQSLYAVLEQKYGIEISYGRRSVEAAAATPAVAEALGIEEGGLILLLRSTSYGVDDRPIEHFIAHHRGDLSRFEVTLVRRRGPGGAVLPGGVPNMIAATGREEAKE</sequence>
<evidence type="ECO:0000256" key="3">
    <source>
        <dbReference type="ARBA" id="ARBA00023163"/>
    </source>
</evidence>
<name>A0A4R1BFQ9_9ACTN</name>
<dbReference type="Gene3D" id="1.10.10.10">
    <property type="entry name" value="Winged helix-like DNA-binding domain superfamily/Winged helix DNA-binding domain"/>
    <property type="match status" value="1"/>
</dbReference>
<dbReference type="PANTHER" id="PTHR44846:SF1">
    <property type="entry name" value="MANNOSYL-D-GLYCERATE TRANSPORT_METABOLISM SYSTEM REPRESSOR MNGR-RELATED"/>
    <property type="match status" value="1"/>
</dbReference>
<dbReference type="PANTHER" id="PTHR44846">
    <property type="entry name" value="MANNOSYL-D-GLYCERATE TRANSPORT/METABOLISM SYSTEM REPRESSOR MNGR-RELATED"/>
    <property type="match status" value="1"/>
</dbReference>
<keyword evidence="6" id="KW-1185">Reference proteome</keyword>
<evidence type="ECO:0000313" key="6">
    <source>
        <dbReference type="Proteomes" id="UP000295244"/>
    </source>
</evidence>
<dbReference type="GO" id="GO:0003700">
    <property type="term" value="F:DNA-binding transcription factor activity"/>
    <property type="evidence" value="ECO:0007669"/>
    <property type="project" value="InterPro"/>
</dbReference>
<dbReference type="Proteomes" id="UP000295244">
    <property type="component" value="Unassembled WGS sequence"/>
</dbReference>
<dbReference type="InterPro" id="IPR036390">
    <property type="entry name" value="WH_DNA-bd_sf"/>
</dbReference>
<evidence type="ECO:0000256" key="1">
    <source>
        <dbReference type="ARBA" id="ARBA00023015"/>
    </source>
</evidence>
<dbReference type="InterPro" id="IPR036388">
    <property type="entry name" value="WH-like_DNA-bd_sf"/>
</dbReference>
<dbReference type="AlphaFoldDB" id="A0A4R1BFQ9"/>
<evidence type="ECO:0000313" key="5">
    <source>
        <dbReference type="EMBL" id="TCJ15964.1"/>
    </source>
</evidence>
<proteinExistence type="predicted"/>
<dbReference type="GO" id="GO:0003677">
    <property type="term" value="F:DNA binding"/>
    <property type="evidence" value="ECO:0007669"/>
    <property type="project" value="UniProtKB-KW"/>
</dbReference>
<dbReference type="SMART" id="SM00345">
    <property type="entry name" value="HTH_GNTR"/>
    <property type="match status" value="1"/>
</dbReference>
<keyword evidence="1" id="KW-0805">Transcription regulation</keyword>
<dbReference type="PRINTS" id="PR00035">
    <property type="entry name" value="HTHGNTR"/>
</dbReference>
<evidence type="ECO:0000256" key="2">
    <source>
        <dbReference type="ARBA" id="ARBA00023125"/>
    </source>
</evidence>
<dbReference type="CDD" id="cd07377">
    <property type="entry name" value="WHTH_GntR"/>
    <property type="match status" value="1"/>
</dbReference>
<accession>A0A4R1BFQ9</accession>
<dbReference type="InterPro" id="IPR050679">
    <property type="entry name" value="Bact_HTH_transcr_reg"/>
</dbReference>
<evidence type="ECO:0000259" key="4">
    <source>
        <dbReference type="PROSITE" id="PS50949"/>
    </source>
</evidence>
<dbReference type="GO" id="GO:0045892">
    <property type="term" value="P:negative regulation of DNA-templated transcription"/>
    <property type="evidence" value="ECO:0007669"/>
    <property type="project" value="TreeGrafter"/>
</dbReference>
<dbReference type="InterPro" id="IPR028978">
    <property type="entry name" value="Chorismate_lyase_/UTRA_dom_sf"/>
</dbReference>
<organism evidence="5 6">
    <name type="scientific">Rubrobacter taiwanensis</name>
    <dbReference type="NCBI Taxonomy" id="185139"/>
    <lineage>
        <taxon>Bacteria</taxon>
        <taxon>Bacillati</taxon>
        <taxon>Actinomycetota</taxon>
        <taxon>Rubrobacteria</taxon>
        <taxon>Rubrobacterales</taxon>
        <taxon>Rubrobacteraceae</taxon>
        <taxon>Rubrobacter</taxon>
    </lineage>
</organism>
<dbReference type="InterPro" id="IPR011663">
    <property type="entry name" value="UTRA"/>
</dbReference>
<dbReference type="Gene3D" id="3.40.1410.10">
    <property type="entry name" value="Chorismate lyase-like"/>
    <property type="match status" value="1"/>
</dbReference>
<dbReference type="SUPFAM" id="SSF46785">
    <property type="entry name" value="Winged helix' DNA-binding domain"/>
    <property type="match status" value="1"/>
</dbReference>
<dbReference type="InterPro" id="IPR000524">
    <property type="entry name" value="Tscrpt_reg_HTH_GntR"/>
</dbReference>
<dbReference type="Pfam" id="PF07702">
    <property type="entry name" value="UTRA"/>
    <property type="match status" value="1"/>
</dbReference>
<dbReference type="EMBL" id="SKBU01000020">
    <property type="protein sequence ID" value="TCJ15964.1"/>
    <property type="molecule type" value="Genomic_DNA"/>
</dbReference>
<dbReference type="PROSITE" id="PS50949">
    <property type="entry name" value="HTH_GNTR"/>
    <property type="match status" value="1"/>
</dbReference>